<keyword evidence="2" id="KW-1185">Reference proteome</keyword>
<dbReference type="Proteomes" id="UP000030125">
    <property type="component" value="Unassembled WGS sequence"/>
</dbReference>
<dbReference type="EMBL" id="JQJD01000004">
    <property type="protein sequence ID" value="KGN82969.1"/>
    <property type="molecule type" value="Genomic_DNA"/>
</dbReference>
<dbReference type="SUPFAM" id="SSF56935">
    <property type="entry name" value="Porins"/>
    <property type="match status" value="1"/>
</dbReference>
<accession>A0A0A2F3E8</accession>
<dbReference type="AlphaFoldDB" id="A0A0A2F3E8"/>
<dbReference type="STRING" id="36874.HQ34_01610"/>
<gene>
    <name evidence="1" type="ORF">HQ35_01240</name>
</gene>
<evidence type="ECO:0000313" key="1">
    <source>
        <dbReference type="EMBL" id="KGN82969.1"/>
    </source>
</evidence>
<dbReference type="eggNOG" id="COG1629">
    <property type="taxonomic scope" value="Bacteria"/>
</dbReference>
<evidence type="ECO:0008006" key="3">
    <source>
        <dbReference type="Google" id="ProtNLM"/>
    </source>
</evidence>
<sequence>MIILTLRVVSGWAQETRPAHLCRGVVLDRSTKKPIQGVILTAHPLSKEGQSTKTLAFSSTGEDGAFEFGVSGDHPSIHLKVRLMGYQEQLLSISFPLTAPLTIHLSESADALPEVTVFDNSPITSVGDTITYKASSFMTPSTYSAEDLIRRLPGITVDTRGLIKYMGESIQGVHIEGLDLIEKNYQAGTRIIKAKDVLAVEVMEHFQKIKALRGLEEGKGAMLNIRLKNNNMLTPSGDATIGTGALGEWKALYDLGANTLLINSKIQILSAIGLGTTTQQRPQDLSYTDNIPSASVREMLGQSSSMTSSPSEALAYKEAGGTMNHLVKLKGEARIKYNLNYNYQSQRRENGQSADLYNGTDYTHFDEHLANSSRSHTAITAFNYNDNASHRYIENNLDVQGDFLDRIKDIRRNHSSIHEEAKVGELRLADQFTFIRREESDILRLNASINYRRLPKAVCQVPEGAFAYHQTLQGQDLSASTRFDYGWGLGGYYDIHGNLMLEGRYHDALLSGEGKVIDAEAKGGKLLATTSPTLAYNGIRLKWALAFPLEMAWDNYRYLDIKKEAQDYRRLMVRPGAKFNISYRPGPLWRFSWSASFSHRQESALADFMLGSFRTSFDAVSTKKELMIPQHRKLSTHLDISYRRALKGLFAQLTLSGSRGITDRFANTILHGTTKESILDSRKKVTHNAYGQFFFSKHFTKLMTLVSVTTDYSYMALPIMIGGVESLNRHQALSVSTEINSTPLKWFELSASIRYTGSVFENEFATNRTHEWDLNGGMSLHFGSSFTAKLQSDNALLRQDGADYPARSLFSATLTYRRPRYQIALSCDNLFNETTYHRYSSKEADRYRSYTLLRPRQILLNLIMKY</sequence>
<evidence type="ECO:0000313" key="2">
    <source>
        <dbReference type="Proteomes" id="UP000030125"/>
    </source>
</evidence>
<proteinExistence type="predicted"/>
<reference evidence="1 2" key="1">
    <citation type="submission" date="2014-08" db="EMBL/GenBank/DDBJ databases">
        <title>Porphyromonas cangingivalis strain:COT-109_OH1386 Genome sequencing.</title>
        <authorList>
            <person name="Wallis C."/>
            <person name="Deusch O."/>
            <person name="O'Flynn C."/>
            <person name="Davis I."/>
            <person name="Jospin G."/>
            <person name="Darling A.E."/>
            <person name="Coil D.A."/>
            <person name="Alexiev A."/>
            <person name="Horsfall A."/>
            <person name="Kirkwood N."/>
            <person name="Harris S."/>
            <person name="Eisen J.A."/>
        </authorList>
    </citation>
    <scope>NUCLEOTIDE SEQUENCE [LARGE SCALE GENOMIC DNA]</scope>
    <source>
        <strain evidence="2">COT-109 OH1386</strain>
    </source>
</reference>
<protein>
    <recommendedName>
        <fullName evidence="3">Outer membrane receptor proteins, mostly Fe transport</fullName>
    </recommendedName>
</protein>
<comment type="caution">
    <text evidence="1">The sequence shown here is derived from an EMBL/GenBank/DDBJ whole genome shotgun (WGS) entry which is preliminary data.</text>
</comment>
<organism evidence="1 2">
    <name type="scientific">Porphyromonas cangingivalis</name>
    <dbReference type="NCBI Taxonomy" id="36874"/>
    <lineage>
        <taxon>Bacteria</taxon>
        <taxon>Pseudomonadati</taxon>
        <taxon>Bacteroidota</taxon>
        <taxon>Bacteroidia</taxon>
        <taxon>Bacteroidales</taxon>
        <taxon>Porphyromonadaceae</taxon>
        <taxon>Porphyromonas</taxon>
    </lineage>
</organism>
<name>A0A0A2F3E8_PORCN</name>